<comment type="subcellular location">
    <subcellularLocation>
        <location evidence="1">Nucleus</location>
    </subcellularLocation>
</comment>
<evidence type="ECO:0000313" key="7">
    <source>
        <dbReference type="EMBL" id="KAK1386870.1"/>
    </source>
</evidence>
<evidence type="ECO:0000256" key="1">
    <source>
        <dbReference type="ARBA" id="ARBA00004123"/>
    </source>
</evidence>
<dbReference type="GO" id="GO:0000278">
    <property type="term" value="P:mitotic cell cycle"/>
    <property type="evidence" value="ECO:0007669"/>
    <property type="project" value="TreeGrafter"/>
</dbReference>
<evidence type="ECO:0000313" key="8">
    <source>
        <dbReference type="Proteomes" id="UP001237642"/>
    </source>
</evidence>
<dbReference type="Pfam" id="PF12341">
    <property type="entry name" value="Mcl1_mid"/>
    <property type="match status" value="1"/>
</dbReference>
<dbReference type="AlphaFoldDB" id="A0AAD8IJG9"/>
<evidence type="ECO:0000259" key="6">
    <source>
        <dbReference type="Pfam" id="PF20946"/>
    </source>
</evidence>
<dbReference type="PANTHER" id="PTHR19932:SF10">
    <property type="entry name" value="WD REPEAT AND HMG-BOX DNA-BINDING PROTEIN 1"/>
    <property type="match status" value="1"/>
</dbReference>
<keyword evidence="3" id="KW-0677">Repeat</keyword>
<feature type="domain" description="WDHD1/CFT4 helical bundle" evidence="6">
    <location>
        <begin position="119"/>
        <end position="211"/>
    </location>
</feature>
<evidence type="ECO:0000256" key="3">
    <source>
        <dbReference type="ARBA" id="ARBA00022737"/>
    </source>
</evidence>
<name>A0AAD8IJG9_9APIA</name>
<feature type="domain" description="WDHD1/CFT4 second beta-propeller" evidence="5">
    <location>
        <begin position="37"/>
        <end position="110"/>
    </location>
</feature>
<dbReference type="EMBL" id="JAUIZM010000004">
    <property type="protein sequence ID" value="KAK1386870.1"/>
    <property type="molecule type" value="Genomic_DNA"/>
</dbReference>
<evidence type="ECO:0000259" key="5">
    <source>
        <dbReference type="Pfam" id="PF12341"/>
    </source>
</evidence>
<dbReference type="Pfam" id="PF20946">
    <property type="entry name" value="Ctf4_C"/>
    <property type="match status" value="1"/>
</dbReference>
<dbReference type="GO" id="GO:0043596">
    <property type="term" value="C:nuclear replication fork"/>
    <property type="evidence" value="ECO:0007669"/>
    <property type="project" value="TreeGrafter"/>
</dbReference>
<gene>
    <name evidence="7" type="ORF">POM88_015048</name>
</gene>
<dbReference type="Proteomes" id="UP001237642">
    <property type="component" value="Unassembled WGS sequence"/>
</dbReference>
<reference evidence="7" key="1">
    <citation type="submission" date="2023-02" db="EMBL/GenBank/DDBJ databases">
        <title>Genome of toxic invasive species Heracleum sosnowskyi carries increased number of genes despite the absence of recent whole-genome duplications.</title>
        <authorList>
            <person name="Schelkunov M."/>
            <person name="Shtratnikova V."/>
            <person name="Makarenko M."/>
            <person name="Klepikova A."/>
            <person name="Omelchenko D."/>
            <person name="Novikova G."/>
            <person name="Obukhova E."/>
            <person name="Bogdanov V."/>
            <person name="Penin A."/>
            <person name="Logacheva M."/>
        </authorList>
    </citation>
    <scope>NUCLEOTIDE SEQUENCE</scope>
    <source>
        <strain evidence="7">Hsosn_3</strain>
        <tissue evidence="7">Leaf</tissue>
    </source>
</reference>
<dbReference type="GO" id="GO:0006281">
    <property type="term" value="P:DNA repair"/>
    <property type="evidence" value="ECO:0007669"/>
    <property type="project" value="TreeGrafter"/>
</dbReference>
<evidence type="ECO:0000256" key="4">
    <source>
        <dbReference type="ARBA" id="ARBA00023242"/>
    </source>
</evidence>
<keyword evidence="4" id="KW-0539">Nucleus</keyword>
<sequence length="229" mass="25201">MSSQLVVYRLDLDLRLISSGNAVALTTPFLRRLLTTTADVVGAFLSITTFIGGSWLPLFSASKLKKSEENYWVAGLNMSKLFCIVCKSPDSFPQVIPKPVLTLLDLSCPLASSDLGADNLENEFICNNVQLCQIQSRIDEMLASGQDTSSLDDEAFSVEAVQDRCILRLIASCCNDKLVRATELVKLLSLEKSVRGAIKLVTALKLPNLARPRVTGLQKKNLMYSENQR</sequence>
<proteinExistence type="predicted"/>
<dbReference type="GO" id="GO:0006261">
    <property type="term" value="P:DNA-templated DNA replication"/>
    <property type="evidence" value="ECO:0007669"/>
    <property type="project" value="TreeGrafter"/>
</dbReference>
<reference evidence="7" key="2">
    <citation type="submission" date="2023-05" db="EMBL/GenBank/DDBJ databases">
        <authorList>
            <person name="Schelkunov M.I."/>
        </authorList>
    </citation>
    <scope>NUCLEOTIDE SEQUENCE</scope>
    <source>
        <strain evidence="7">Hsosn_3</strain>
        <tissue evidence="7">Leaf</tissue>
    </source>
</reference>
<keyword evidence="2" id="KW-0853">WD repeat</keyword>
<evidence type="ECO:0000256" key="2">
    <source>
        <dbReference type="ARBA" id="ARBA00022574"/>
    </source>
</evidence>
<keyword evidence="8" id="KW-1185">Reference proteome</keyword>
<organism evidence="7 8">
    <name type="scientific">Heracleum sosnowskyi</name>
    <dbReference type="NCBI Taxonomy" id="360622"/>
    <lineage>
        <taxon>Eukaryota</taxon>
        <taxon>Viridiplantae</taxon>
        <taxon>Streptophyta</taxon>
        <taxon>Embryophyta</taxon>
        <taxon>Tracheophyta</taxon>
        <taxon>Spermatophyta</taxon>
        <taxon>Magnoliopsida</taxon>
        <taxon>eudicotyledons</taxon>
        <taxon>Gunneridae</taxon>
        <taxon>Pentapetalae</taxon>
        <taxon>asterids</taxon>
        <taxon>campanulids</taxon>
        <taxon>Apiales</taxon>
        <taxon>Apiaceae</taxon>
        <taxon>Apioideae</taxon>
        <taxon>apioid superclade</taxon>
        <taxon>Tordylieae</taxon>
        <taxon>Tordyliinae</taxon>
        <taxon>Heracleum</taxon>
    </lineage>
</organism>
<comment type="caution">
    <text evidence="7">The sequence shown here is derived from an EMBL/GenBank/DDBJ whole genome shotgun (WGS) entry which is preliminary data.</text>
</comment>
<accession>A0AAD8IJG9</accession>
<dbReference type="InterPro" id="IPR048591">
    <property type="entry name" value="WDHD1/CFT4_hel"/>
</dbReference>
<dbReference type="InterPro" id="IPR022100">
    <property type="entry name" value="WDHD1/CFT4_beta-prop_2nd"/>
</dbReference>
<protein>
    <submittedName>
        <fullName evidence="7">Uncharacterized protein</fullName>
    </submittedName>
</protein>
<dbReference type="PANTHER" id="PTHR19932">
    <property type="entry name" value="WD REPEAT AND HMG-BOX DNA BINDING PROTEIN"/>
    <property type="match status" value="1"/>
</dbReference>
<dbReference type="GO" id="GO:0003682">
    <property type="term" value="F:chromatin binding"/>
    <property type="evidence" value="ECO:0007669"/>
    <property type="project" value="TreeGrafter"/>
</dbReference>